<keyword evidence="2 5" id="KW-0812">Transmembrane</keyword>
<dbReference type="InterPro" id="IPR020846">
    <property type="entry name" value="MFS_dom"/>
</dbReference>
<feature type="transmembrane region" description="Helical" evidence="5">
    <location>
        <begin position="237"/>
        <end position="258"/>
    </location>
</feature>
<dbReference type="EMBL" id="FNRY01000001">
    <property type="protein sequence ID" value="SEB68264.1"/>
    <property type="molecule type" value="Genomic_DNA"/>
</dbReference>
<dbReference type="PANTHER" id="PTHR23526:SF4">
    <property type="entry name" value="INTEGRAL MEMBRANE TRANSPORT PROTEIN"/>
    <property type="match status" value="1"/>
</dbReference>
<feature type="transmembrane region" description="Helical" evidence="5">
    <location>
        <begin position="90"/>
        <end position="114"/>
    </location>
</feature>
<dbReference type="AlphaFoldDB" id="A0A1H4LC19"/>
<keyword evidence="3 5" id="KW-1133">Transmembrane helix</keyword>
<dbReference type="GO" id="GO:0005886">
    <property type="term" value="C:plasma membrane"/>
    <property type="evidence" value="ECO:0007669"/>
    <property type="project" value="UniProtKB-SubCell"/>
</dbReference>
<feature type="transmembrane region" description="Helical" evidence="5">
    <location>
        <begin position="341"/>
        <end position="373"/>
    </location>
</feature>
<evidence type="ECO:0000256" key="5">
    <source>
        <dbReference type="SAM" id="Phobius"/>
    </source>
</evidence>
<evidence type="ECO:0000313" key="7">
    <source>
        <dbReference type="EMBL" id="SEB68264.1"/>
    </source>
</evidence>
<comment type="subcellular location">
    <subcellularLocation>
        <location evidence="1">Cell membrane</location>
        <topology evidence="1">Multi-pass membrane protein</topology>
    </subcellularLocation>
</comment>
<feature type="transmembrane region" description="Helical" evidence="5">
    <location>
        <begin position="159"/>
        <end position="178"/>
    </location>
</feature>
<organism evidence="7 8">
    <name type="scientific">Paramicrobacterium humi</name>
    <dbReference type="NCBI Taxonomy" id="640635"/>
    <lineage>
        <taxon>Bacteria</taxon>
        <taxon>Bacillati</taxon>
        <taxon>Actinomycetota</taxon>
        <taxon>Actinomycetes</taxon>
        <taxon>Micrococcales</taxon>
        <taxon>Microbacteriaceae</taxon>
        <taxon>Paramicrobacterium</taxon>
    </lineage>
</organism>
<dbReference type="STRING" id="640635.SAMN04489806_1494"/>
<gene>
    <name evidence="7" type="ORF">SAMN04489806_1494</name>
</gene>
<dbReference type="InterPro" id="IPR011701">
    <property type="entry name" value="MFS"/>
</dbReference>
<feature type="transmembrane region" description="Helical" evidence="5">
    <location>
        <begin position="293"/>
        <end position="320"/>
    </location>
</feature>
<feature type="transmembrane region" description="Helical" evidence="5">
    <location>
        <begin position="270"/>
        <end position="287"/>
    </location>
</feature>
<dbReference type="Gene3D" id="1.20.1250.20">
    <property type="entry name" value="MFS general substrate transporter like domains"/>
    <property type="match status" value="1"/>
</dbReference>
<accession>A0A1H4LC19</accession>
<evidence type="ECO:0000313" key="8">
    <source>
        <dbReference type="Proteomes" id="UP000199183"/>
    </source>
</evidence>
<evidence type="ECO:0000256" key="2">
    <source>
        <dbReference type="ARBA" id="ARBA00022692"/>
    </source>
</evidence>
<sequence>MFGVVLCHSVIIQIIVFAIRPVVSYAALDLGVSPGFLGLLAAAYALPALAMAVPAGHAIDRLGERKALIAGAVLVVLAMAAAYAGLGSLWLLVVATVLLGAGQVLTVIGQQAFIGNTSTARGSDAAFGYYGFAAAAGQTIGPLLLALPGGSRTVPPLPLIMLIGFGLACLLLVVSAFVRSNDRAPRTSRVPLLKTVRGVVVLPGLVRALLASSLVLASVDIFVAYAPLIGVDRGVTASAISAMLVARSMASMASRLALGRLTHALGRRRLLVWSITLSAVSLVALSLPLPVPVLIGVAAAYGFVVGICQPVTMSWISVLAPAGTRGLTMSLRLATNRLGQTIIPAGLGTIAAGAGAAGVLGASGAMLVIAAWASAGVIATPSDET</sequence>
<dbReference type="PANTHER" id="PTHR23526">
    <property type="entry name" value="INTEGRAL MEMBRANE TRANSPORT PROTEIN-RELATED"/>
    <property type="match status" value="1"/>
</dbReference>
<dbReference type="SUPFAM" id="SSF103473">
    <property type="entry name" value="MFS general substrate transporter"/>
    <property type="match status" value="1"/>
</dbReference>
<dbReference type="PROSITE" id="PS50850">
    <property type="entry name" value="MFS"/>
    <property type="match status" value="1"/>
</dbReference>
<dbReference type="InterPro" id="IPR036259">
    <property type="entry name" value="MFS_trans_sf"/>
</dbReference>
<dbReference type="InterPro" id="IPR052528">
    <property type="entry name" value="Sugar_transport-like"/>
</dbReference>
<reference evidence="7 8" key="1">
    <citation type="submission" date="2016-10" db="EMBL/GenBank/DDBJ databases">
        <authorList>
            <person name="de Groot N.N."/>
        </authorList>
    </citation>
    <scope>NUCLEOTIDE SEQUENCE [LARGE SCALE GENOMIC DNA]</scope>
    <source>
        <strain evidence="7 8">DSM 21799</strain>
    </source>
</reference>
<feature type="domain" description="Major facilitator superfamily (MFS) profile" evidence="6">
    <location>
        <begin position="1"/>
        <end position="385"/>
    </location>
</feature>
<feature type="transmembrane region" description="Helical" evidence="5">
    <location>
        <begin position="36"/>
        <end position="55"/>
    </location>
</feature>
<feature type="transmembrane region" description="Helical" evidence="5">
    <location>
        <begin position="67"/>
        <end position="84"/>
    </location>
</feature>
<name>A0A1H4LC19_9MICO</name>
<proteinExistence type="predicted"/>
<feature type="transmembrane region" description="Helical" evidence="5">
    <location>
        <begin position="126"/>
        <end position="147"/>
    </location>
</feature>
<evidence type="ECO:0000256" key="4">
    <source>
        <dbReference type="ARBA" id="ARBA00023136"/>
    </source>
</evidence>
<protein>
    <submittedName>
        <fullName evidence="7">Predicted arabinose efflux permease, MFS family</fullName>
    </submittedName>
</protein>
<evidence type="ECO:0000256" key="3">
    <source>
        <dbReference type="ARBA" id="ARBA00022989"/>
    </source>
</evidence>
<keyword evidence="4 5" id="KW-0472">Membrane</keyword>
<evidence type="ECO:0000256" key="1">
    <source>
        <dbReference type="ARBA" id="ARBA00004651"/>
    </source>
</evidence>
<dbReference type="RefSeq" id="WP_245723702.1">
    <property type="nucleotide sequence ID" value="NZ_FNRY01000001.1"/>
</dbReference>
<dbReference type="Proteomes" id="UP000199183">
    <property type="component" value="Unassembled WGS sequence"/>
</dbReference>
<feature type="transmembrane region" description="Helical" evidence="5">
    <location>
        <begin position="199"/>
        <end position="225"/>
    </location>
</feature>
<keyword evidence="8" id="KW-1185">Reference proteome</keyword>
<dbReference type="Pfam" id="PF07690">
    <property type="entry name" value="MFS_1"/>
    <property type="match status" value="1"/>
</dbReference>
<dbReference type="GO" id="GO:0022857">
    <property type="term" value="F:transmembrane transporter activity"/>
    <property type="evidence" value="ECO:0007669"/>
    <property type="project" value="InterPro"/>
</dbReference>
<evidence type="ECO:0000259" key="6">
    <source>
        <dbReference type="PROSITE" id="PS50850"/>
    </source>
</evidence>